<dbReference type="InterPro" id="IPR031393">
    <property type="entry name" value="LAX"/>
</dbReference>
<feature type="region of interest" description="Disordered" evidence="1">
    <location>
        <begin position="239"/>
        <end position="268"/>
    </location>
</feature>
<keyword evidence="2" id="KW-0472">Membrane</keyword>
<dbReference type="PANTHER" id="PTHR24091:SF0">
    <property type="entry name" value="LYMPHOCYTE TRANSMEMBRANE ADAPTER 1"/>
    <property type="match status" value="1"/>
</dbReference>
<protein>
    <submittedName>
        <fullName evidence="3">Lymphocyte transmembrane adapter 1</fullName>
    </submittedName>
</protein>
<feature type="region of interest" description="Disordered" evidence="1">
    <location>
        <begin position="297"/>
        <end position="336"/>
    </location>
</feature>
<dbReference type="GO" id="GO:0006955">
    <property type="term" value="P:immune response"/>
    <property type="evidence" value="ECO:0007669"/>
    <property type="project" value="InterPro"/>
</dbReference>
<reference evidence="3" key="1">
    <citation type="submission" date="2020-03" db="EMBL/GenBank/DDBJ databases">
        <title>Studies in the Genomics of Life Span.</title>
        <authorList>
            <person name="Glass D."/>
        </authorList>
    </citation>
    <scope>NUCLEOTIDE SEQUENCE</scope>
    <source>
        <strain evidence="3">SUZIE</strain>
        <tissue evidence="3">Muscle</tissue>
    </source>
</reference>
<accession>A0AA41MHH4</accession>
<feature type="region of interest" description="Disordered" evidence="1">
    <location>
        <begin position="352"/>
        <end position="396"/>
    </location>
</feature>
<evidence type="ECO:0000313" key="4">
    <source>
        <dbReference type="Proteomes" id="UP001166674"/>
    </source>
</evidence>
<keyword evidence="2" id="KW-1133">Transmembrane helix</keyword>
<dbReference type="PANTHER" id="PTHR24091">
    <property type="entry name" value="LYMPHOCYTE TRANSMEMBRANE ADAPTER 1"/>
    <property type="match status" value="1"/>
</dbReference>
<dbReference type="GO" id="GO:0050851">
    <property type="term" value="P:antigen receptor-mediated signaling pathway"/>
    <property type="evidence" value="ECO:0007669"/>
    <property type="project" value="TreeGrafter"/>
</dbReference>
<gene>
    <name evidence="3" type="ORF">SUZIE_115585</name>
</gene>
<comment type="caution">
    <text evidence="3">The sequence shown here is derived from an EMBL/GenBank/DDBJ whole genome shotgun (WGS) entry which is preliminary data.</text>
</comment>
<proteinExistence type="predicted"/>
<organism evidence="3 4">
    <name type="scientific">Sciurus carolinensis</name>
    <name type="common">Eastern gray squirrel</name>
    <dbReference type="NCBI Taxonomy" id="30640"/>
    <lineage>
        <taxon>Eukaryota</taxon>
        <taxon>Metazoa</taxon>
        <taxon>Chordata</taxon>
        <taxon>Craniata</taxon>
        <taxon>Vertebrata</taxon>
        <taxon>Euteleostomi</taxon>
        <taxon>Mammalia</taxon>
        <taxon>Eutheria</taxon>
        <taxon>Euarchontoglires</taxon>
        <taxon>Glires</taxon>
        <taxon>Rodentia</taxon>
        <taxon>Sciuromorpha</taxon>
        <taxon>Sciuridae</taxon>
        <taxon>Sciurinae</taxon>
        <taxon>Sciurini</taxon>
        <taxon>Sciurus</taxon>
    </lineage>
</organism>
<dbReference type="Proteomes" id="UP001166674">
    <property type="component" value="Unassembled WGS sequence"/>
</dbReference>
<feature type="compositionally biased region" description="Basic and acidic residues" evidence="1">
    <location>
        <begin position="356"/>
        <end position="372"/>
    </location>
</feature>
<evidence type="ECO:0000256" key="1">
    <source>
        <dbReference type="SAM" id="MobiDB-lite"/>
    </source>
</evidence>
<keyword evidence="4" id="KW-1185">Reference proteome</keyword>
<dbReference type="Pfam" id="PF15681">
    <property type="entry name" value="LAX"/>
    <property type="match status" value="1"/>
</dbReference>
<evidence type="ECO:0000256" key="2">
    <source>
        <dbReference type="SAM" id="Phobius"/>
    </source>
</evidence>
<keyword evidence="2 3" id="KW-0812">Transmembrane</keyword>
<dbReference type="AlphaFoldDB" id="A0AA41MHH4"/>
<name>A0AA41MHH4_SCICA</name>
<evidence type="ECO:0000313" key="3">
    <source>
        <dbReference type="EMBL" id="MBZ3871971.1"/>
    </source>
</evidence>
<dbReference type="GO" id="GO:0005886">
    <property type="term" value="C:plasma membrane"/>
    <property type="evidence" value="ECO:0007669"/>
    <property type="project" value="TreeGrafter"/>
</dbReference>
<dbReference type="GO" id="GO:0050868">
    <property type="term" value="P:negative regulation of T cell activation"/>
    <property type="evidence" value="ECO:0007669"/>
    <property type="project" value="TreeGrafter"/>
</dbReference>
<dbReference type="EMBL" id="JAATJV010180000">
    <property type="protein sequence ID" value="MBZ3871971.1"/>
    <property type="molecule type" value="Genomic_DNA"/>
</dbReference>
<dbReference type="GO" id="GO:0046649">
    <property type="term" value="P:lymphocyte activation"/>
    <property type="evidence" value="ECO:0007669"/>
    <property type="project" value="TreeGrafter"/>
</dbReference>
<feature type="compositionally biased region" description="Polar residues" evidence="1">
    <location>
        <begin position="303"/>
        <end position="318"/>
    </location>
</feature>
<feature type="transmembrane region" description="Helical" evidence="2">
    <location>
        <begin position="38"/>
        <end position="61"/>
    </location>
</feature>
<dbReference type="GO" id="GO:0035556">
    <property type="term" value="P:intracellular signal transduction"/>
    <property type="evidence" value="ECO:0007669"/>
    <property type="project" value="TreeGrafter"/>
</dbReference>
<sequence>MDVISMTTLSDSRRTLEPSTLRVTLSSQERDNAQSSSIFSGFAGLLTILLVITAACILWSWNKRKKRRVPYLPVTAMPSLTLPRPRQRAKNIYDLLPQRQEELGRHQPRSTRMFSAESLLSRNSDSTEHMPFQAAITLQRHTAHVHAMGYAVGVYDNATVPQMCRNLTPSTHYVNVRASRDVSSTSSEESNDYVNVPPAEEIAETLTSNDSLPESLFVLPSAQELDLTEKRHEACGDASDCTSFWSPGTKDGDPLSDGEDSSQTSNDYVNMTGLDLEDLQEELPWVVFQCCRDYENVPPVDPNGSQQQTEDEVTSSNTGHKDGRTDGPGTDIHPLTRNSNAYCMAFQPSILSESSQMKHEEEMSNEDPHDYENVLTAKLGGSDPEQEPATQLPPGE</sequence>